<dbReference type="InterPro" id="IPR037066">
    <property type="entry name" value="Plug_dom_sf"/>
</dbReference>
<feature type="domain" description="TonB-dependent receptor plug" evidence="12">
    <location>
        <begin position="126"/>
        <end position="241"/>
    </location>
</feature>
<dbReference type="PROSITE" id="PS52016">
    <property type="entry name" value="TONB_DEPENDENT_REC_3"/>
    <property type="match status" value="1"/>
</dbReference>
<dbReference type="Proteomes" id="UP000565521">
    <property type="component" value="Unassembled WGS sequence"/>
</dbReference>
<dbReference type="RefSeq" id="WP_176906775.1">
    <property type="nucleotide sequence ID" value="NZ_JABKAU010000003.1"/>
</dbReference>
<organism evidence="13 14">
    <name type="scientific">Hymenobacter lapidiphilus</name>
    <dbReference type="NCBI Taxonomy" id="2608003"/>
    <lineage>
        <taxon>Bacteria</taxon>
        <taxon>Pseudomonadati</taxon>
        <taxon>Bacteroidota</taxon>
        <taxon>Cytophagia</taxon>
        <taxon>Cytophagales</taxon>
        <taxon>Hymenobacteraceae</taxon>
        <taxon>Hymenobacter</taxon>
    </lineage>
</organism>
<evidence type="ECO:0000256" key="5">
    <source>
        <dbReference type="ARBA" id="ARBA00023077"/>
    </source>
</evidence>
<dbReference type="NCBIfam" id="TIGR04056">
    <property type="entry name" value="OMP_RagA_SusC"/>
    <property type="match status" value="1"/>
</dbReference>
<comment type="subcellular location">
    <subcellularLocation>
        <location evidence="1 8">Cell outer membrane</location>
        <topology evidence="1 8">Multi-pass membrane protein</topology>
    </subcellularLocation>
</comment>
<dbReference type="SUPFAM" id="SSF49464">
    <property type="entry name" value="Carboxypeptidase regulatory domain-like"/>
    <property type="match status" value="1"/>
</dbReference>
<gene>
    <name evidence="13" type="ORF">HW554_02525</name>
</gene>
<dbReference type="Pfam" id="PF13715">
    <property type="entry name" value="CarbopepD_reg_2"/>
    <property type="match status" value="1"/>
</dbReference>
<feature type="domain" description="TonB-dependent receptor-like beta-barrel" evidence="11">
    <location>
        <begin position="404"/>
        <end position="969"/>
    </location>
</feature>
<keyword evidence="2 8" id="KW-0813">Transport</keyword>
<dbReference type="Pfam" id="PF00593">
    <property type="entry name" value="TonB_dep_Rec_b-barrel"/>
    <property type="match status" value="1"/>
</dbReference>
<evidence type="ECO:0000256" key="2">
    <source>
        <dbReference type="ARBA" id="ARBA00022448"/>
    </source>
</evidence>
<dbReference type="GO" id="GO:0009279">
    <property type="term" value="C:cell outer membrane"/>
    <property type="evidence" value="ECO:0007669"/>
    <property type="project" value="UniProtKB-SubCell"/>
</dbReference>
<evidence type="ECO:0000256" key="7">
    <source>
        <dbReference type="ARBA" id="ARBA00023237"/>
    </source>
</evidence>
<evidence type="ECO:0000256" key="9">
    <source>
        <dbReference type="RuleBase" id="RU003357"/>
    </source>
</evidence>
<dbReference type="InterPro" id="IPR000531">
    <property type="entry name" value="Beta-barrel_TonB"/>
</dbReference>
<accession>A0A7Y7PLN8</accession>
<evidence type="ECO:0000256" key="3">
    <source>
        <dbReference type="ARBA" id="ARBA00022452"/>
    </source>
</evidence>
<evidence type="ECO:0000259" key="11">
    <source>
        <dbReference type="Pfam" id="PF00593"/>
    </source>
</evidence>
<dbReference type="InterPro" id="IPR036942">
    <property type="entry name" value="Beta-barrel_TonB_sf"/>
</dbReference>
<keyword evidence="5 9" id="KW-0798">TonB box</keyword>
<evidence type="ECO:0000256" key="1">
    <source>
        <dbReference type="ARBA" id="ARBA00004571"/>
    </source>
</evidence>
<dbReference type="Gene3D" id="2.40.170.20">
    <property type="entry name" value="TonB-dependent receptor, beta-barrel domain"/>
    <property type="match status" value="1"/>
</dbReference>
<evidence type="ECO:0000256" key="8">
    <source>
        <dbReference type="PROSITE-ProRule" id="PRU01360"/>
    </source>
</evidence>
<dbReference type="InterPro" id="IPR039426">
    <property type="entry name" value="TonB-dep_rcpt-like"/>
</dbReference>
<dbReference type="AlphaFoldDB" id="A0A7Y7PLN8"/>
<dbReference type="Pfam" id="PF07715">
    <property type="entry name" value="Plug"/>
    <property type="match status" value="1"/>
</dbReference>
<evidence type="ECO:0000256" key="10">
    <source>
        <dbReference type="SAM" id="SignalP"/>
    </source>
</evidence>
<dbReference type="InterPro" id="IPR008969">
    <property type="entry name" value="CarboxyPept-like_regulatory"/>
</dbReference>
<sequence>MKNPYLAKVVLPLLCAGAGISSAYAQGIGTVSGRVLDEKGEGLPGVTVLIEGTSLGGSTNGDGTFLIQNAPTGPQTLVISFVGFSTQRKAISVTAGQNTAVPALTISENTTLLNEAVVVGYGTQRKQDVTGSVATVSEKEFVKGQVTNPEQLVQGKIAGVSITTGGGAPGAASTVRIRGNSSLNANNDPLYVIDGVPVDKGGISGASNPLSLINPNDIESVTVLKDASATAIYGNRASNGVILVTTKTGLPGEKLTVNLSSQTSVSRRFQEYDVLNADELRQIVQENGSASQAATLGTANTNWQSEIFRTAATYDNNISLTGSVGKLPFRVSYGNLNQDGIVITNNLKRNTGSISLSPVLLNDRLKVNVNAKGTRVDNRFIDDGQVGAAVLFDPTQPVFGTGEQYGLYGGYFQYLQPSGTPLGLAPGNPVASLRNTSNISTVDRLIGNVQLDYKLPFVEGLRANLNLGTDVSKGEGSTTNQPTDFGNFNPEAIGNADLNGRYTQFNQRKIMQLLETYLAYGRNFGDTRFDVQGGYSYQKFVNKGDNFLARRFDRTTLVNPLDKNTVPGYYSKLVLLSYFGRTTLNVKDRYLLTATVRNDNTSRFLGDKRSGWFPALGLGWRLKGENFLADNTTISELKLRAGYGRTGQQDIGGVYDYLPRYVFGNAAAQYQFGGQPVVTARPSGYNNQLRWETTTTWNLGLDYGLFDDRITGAIDVYERESTDLLANVIVPAGGNLTNRLDANIGSLRNRGIEFIINGSAVRSQDWNVDLNFNLAYNENKITDLGRQQSGFNGYETGGIPGRTGANIQINTVGFPINSFYAQQQVYDANGRPLQGVFVDRDGNGTVTPDVTDFYRYKQPAPRLTLGFTPSVGYRKLNLSMLLRANVGNYVYNGVAANLANFANANSSTGFVTNMPRDIYNTGFTTQQAFSDYYLQNASFLRAENITLGYNVGKLFNDKANLRLSAAVQNAFLITKYDGIDPEISGGIDNNFYPRARTFTFGLNLGI</sequence>
<comment type="similarity">
    <text evidence="8 9">Belongs to the TonB-dependent receptor family.</text>
</comment>
<dbReference type="EMBL" id="JABKAU010000003">
    <property type="protein sequence ID" value="NVO30070.1"/>
    <property type="molecule type" value="Genomic_DNA"/>
</dbReference>
<evidence type="ECO:0000256" key="6">
    <source>
        <dbReference type="ARBA" id="ARBA00023136"/>
    </source>
</evidence>
<keyword evidence="6 8" id="KW-0472">Membrane</keyword>
<comment type="caution">
    <text evidence="13">The sequence shown here is derived from an EMBL/GenBank/DDBJ whole genome shotgun (WGS) entry which is preliminary data.</text>
</comment>
<dbReference type="SUPFAM" id="SSF56935">
    <property type="entry name" value="Porins"/>
    <property type="match status" value="1"/>
</dbReference>
<dbReference type="FunFam" id="2.170.130.10:FF:000008">
    <property type="entry name" value="SusC/RagA family TonB-linked outer membrane protein"/>
    <property type="match status" value="1"/>
</dbReference>
<keyword evidence="4 8" id="KW-0812">Transmembrane</keyword>
<evidence type="ECO:0000259" key="12">
    <source>
        <dbReference type="Pfam" id="PF07715"/>
    </source>
</evidence>
<protein>
    <submittedName>
        <fullName evidence="13">SusC/RagA family TonB-linked outer membrane protein</fullName>
    </submittedName>
</protein>
<dbReference type="Gene3D" id="2.170.130.10">
    <property type="entry name" value="TonB-dependent receptor, plug domain"/>
    <property type="match status" value="1"/>
</dbReference>
<proteinExistence type="inferred from homology"/>
<dbReference type="InterPro" id="IPR012910">
    <property type="entry name" value="Plug_dom"/>
</dbReference>
<dbReference type="InterPro" id="IPR023996">
    <property type="entry name" value="TonB-dep_OMP_SusC/RagA"/>
</dbReference>
<keyword evidence="7 8" id="KW-0998">Cell outer membrane</keyword>
<evidence type="ECO:0000313" key="14">
    <source>
        <dbReference type="Proteomes" id="UP000565521"/>
    </source>
</evidence>
<evidence type="ECO:0000256" key="4">
    <source>
        <dbReference type="ARBA" id="ARBA00022692"/>
    </source>
</evidence>
<keyword evidence="3 8" id="KW-1134">Transmembrane beta strand</keyword>
<keyword evidence="14" id="KW-1185">Reference proteome</keyword>
<feature type="signal peptide" evidence="10">
    <location>
        <begin position="1"/>
        <end position="25"/>
    </location>
</feature>
<dbReference type="InterPro" id="IPR023997">
    <property type="entry name" value="TonB-dep_OMP_SusC/RagA_CS"/>
</dbReference>
<evidence type="ECO:0000313" key="13">
    <source>
        <dbReference type="EMBL" id="NVO30070.1"/>
    </source>
</evidence>
<feature type="chain" id="PRO_5030933504" evidence="10">
    <location>
        <begin position="26"/>
        <end position="1006"/>
    </location>
</feature>
<name>A0A7Y7PLN8_9BACT</name>
<reference evidence="13 14" key="1">
    <citation type="submission" date="2020-05" db="EMBL/GenBank/DDBJ databases">
        <title>Hymenobacter terrestris sp. nov. and Hymenobacter lapidiphilus sp. nov., isolated from regoliths in Antarctica.</title>
        <authorList>
            <person name="Sedlacek I."/>
            <person name="Pantucek R."/>
            <person name="Zeman M."/>
            <person name="Holochova P."/>
            <person name="Kralova S."/>
            <person name="Stankova E."/>
            <person name="Sedo O."/>
            <person name="Micenkova L."/>
            <person name="Svec P."/>
            <person name="Gupta V."/>
            <person name="Sood U."/>
            <person name="Korpole U.S."/>
            <person name="Lal R."/>
        </authorList>
    </citation>
    <scope>NUCLEOTIDE SEQUENCE [LARGE SCALE GENOMIC DNA]</scope>
    <source>
        <strain evidence="13 14">P5342</strain>
    </source>
</reference>
<dbReference type="Gene3D" id="2.60.40.1120">
    <property type="entry name" value="Carboxypeptidase-like, regulatory domain"/>
    <property type="match status" value="1"/>
</dbReference>
<dbReference type="NCBIfam" id="TIGR04057">
    <property type="entry name" value="SusC_RagA_signa"/>
    <property type="match status" value="1"/>
</dbReference>
<keyword evidence="10" id="KW-0732">Signal</keyword>